<dbReference type="SMART" id="SM00906">
    <property type="entry name" value="Fungal_trans"/>
    <property type="match status" value="1"/>
</dbReference>
<accession>A0A2P8AJ73</accession>
<protein>
    <submittedName>
        <fullName evidence="4">Transcriptional activator protein acu-15</fullName>
    </submittedName>
</protein>
<evidence type="ECO:0000256" key="2">
    <source>
        <dbReference type="ARBA" id="ARBA00023242"/>
    </source>
</evidence>
<dbReference type="STRING" id="40998.A0A2P8AJ73"/>
<feature type="domain" description="Xylanolytic transcriptional activator regulatory" evidence="3">
    <location>
        <begin position="92"/>
        <end position="165"/>
    </location>
</feature>
<dbReference type="PANTHER" id="PTHR31001">
    <property type="entry name" value="UNCHARACTERIZED TRANSCRIPTIONAL REGULATORY PROTEIN"/>
    <property type="match status" value="1"/>
</dbReference>
<dbReference type="GO" id="GO:0003677">
    <property type="term" value="F:DNA binding"/>
    <property type="evidence" value="ECO:0007669"/>
    <property type="project" value="InterPro"/>
</dbReference>
<evidence type="ECO:0000313" key="5">
    <source>
        <dbReference type="Proteomes" id="UP000243723"/>
    </source>
</evidence>
<dbReference type="GO" id="GO:0005634">
    <property type="term" value="C:nucleus"/>
    <property type="evidence" value="ECO:0007669"/>
    <property type="project" value="UniProtKB-SubCell"/>
</dbReference>
<keyword evidence="2" id="KW-0539">Nucleus</keyword>
<comment type="subcellular location">
    <subcellularLocation>
        <location evidence="1">Nucleus</location>
    </subcellularLocation>
</comment>
<dbReference type="InterPro" id="IPR007219">
    <property type="entry name" value="XnlR_reg_dom"/>
</dbReference>
<sequence length="469" mass="53396">MVENACRQTDKIPKADECLLFAIYYFAVFSTTDEDCLQKFGQSQVLLMQRYHFATRQALVNTSFLKTTEMPIMQSLVLFLTPARYTYDAHTYWILTGVATRIAQRMGLHRDGEKLGLPPFDVQMRRRLFYQLVPLDGVASRMSGTGIQIAPETWDTQQPWNINDDQIWPGMTETPKEQKLATEMIFCLTRSCVAKYFASTLKLGKGTGSSQFKDYHQAELVIDAAEKEVEERYLRYCNIIDPLHFLTMGLARSAIIAMRLRVRLPTVQDGTNNNAERKELFQLSQKVLDTDSATYAQPGQERFRWHTRSFFAYGSWDSLIFVLTTLSKADLLSSSEIDVAWTKMEQVFKNHSDLLESKQSLHVAIRRLALKAWDASPPSNKEPGLPAFVAALRDLQRTNFKPEGKTHLSEASTFNTPKDTMSPITSSVGHVDVSAGGLQAEMDFELGDDFNLDAVDWTFWDQLIRENQS</sequence>
<evidence type="ECO:0000313" key="4">
    <source>
        <dbReference type="EMBL" id="PSK60525.1"/>
    </source>
</evidence>
<dbReference type="AlphaFoldDB" id="A0A2P8AJ73"/>
<reference evidence="4 5" key="1">
    <citation type="submission" date="2017-05" db="EMBL/GenBank/DDBJ databases">
        <title>Draft genome sequence of Elsinoe australis.</title>
        <authorList>
            <person name="Cheng Q."/>
        </authorList>
    </citation>
    <scope>NUCLEOTIDE SEQUENCE [LARGE SCALE GENOMIC DNA]</scope>
    <source>
        <strain evidence="4 5">NL1</strain>
    </source>
</reference>
<dbReference type="OrthoDB" id="2269373at2759"/>
<dbReference type="EMBL" id="NHZQ01000003">
    <property type="protein sequence ID" value="PSK60525.1"/>
    <property type="molecule type" value="Genomic_DNA"/>
</dbReference>
<gene>
    <name evidence="4" type="ORF">B9Z65_675</name>
</gene>
<name>A0A2P8AJ73_9PEZI</name>
<dbReference type="Proteomes" id="UP000243723">
    <property type="component" value="Unassembled WGS sequence"/>
</dbReference>
<dbReference type="PANTHER" id="PTHR31001:SF85">
    <property type="entry name" value="ZN(II)2CYS6 TRANSCRIPTION FACTOR (EUROFUNG)"/>
    <property type="match status" value="1"/>
</dbReference>
<dbReference type="GO" id="GO:0008270">
    <property type="term" value="F:zinc ion binding"/>
    <property type="evidence" value="ECO:0007669"/>
    <property type="project" value="InterPro"/>
</dbReference>
<dbReference type="CDD" id="cd12148">
    <property type="entry name" value="fungal_TF_MHR"/>
    <property type="match status" value="1"/>
</dbReference>
<keyword evidence="5" id="KW-1185">Reference proteome</keyword>
<evidence type="ECO:0000259" key="3">
    <source>
        <dbReference type="SMART" id="SM00906"/>
    </source>
</evidence>
<comment type="caution">
    <text evidence="4">The sequence shown here is derived from an EMBL/GenBank/DDBJ whole genome shotgun (WGS) entry which is preliminary data.</text>
</comment>
<evidence type="ECO:0000256" key="1">
    <source>
        <dbReference type="ARBA" id="ARBA00004123"/>
    </source>
</evidence>
<proteinExistence type="predicted"/>
<dbReference type="InterPro" id="IPR050613">
    <property type="entry name" value="Sec_Metabolite_Reg"/>
</dbReference>
<organism evidence="4 5">
    <name type="scientific">Elsinoe australis</name>
    <dbReference type="NCBI Taxonomy" id="40998"/>
    <lineage>
        <taxon>Eukaryota</taxon>
        <taxon>Fungi</taxon>
        <taxon>Dikarya</taxon>
        <taxon>Ascomycota</taxon>
        <taxon>Pezizomycotina</taxon>
        <taxon>Dothideomycetes</taxon>
        <taxon>Dothideomycetidae</taxon>
        <taxon>Myriangiales</taxon>
        <taxon>Elsinoaceae</taxon>
        <taxon>Elsinoe</taxon>
    </lineage>
</organism>
<dbReference type="Pfam" id="PF04082">
    <property type="entry name" value="Fungal_trans"/>
    <property type="match status" value="1"/>
</dbReference>
<dbReference type="GO" id="GO:0006351">
    <property type="term" value="P:DNA-templated transcription"/>
    <property type="evidence" value="ECO:0007669"/>
    <property type="project" value="InterPro"/>
</dbReference>